<reference evidence="2 3" key="1">
    <citation type="journal article" date="2019" name="Int. J. Syst. Evol. Microbiol.">
        <title>The Global Catalogue of Microorganisms (GCM) 10K type strain sequencing project: providing services to taxonomists for standard genome sequencing and annotation.</title>
        <authorList>
            <consortium name="The Broad Institute Genomics Platform"/>
            <consortium name="The Broad Institute Genome Sequencing Center for Infectious Disease"/>
            <person name="Wu L."/>
            <person name="Ma J."/>
        </authorList>
    </citation>
    <scope>NUCLEOTIDE SEQUENCE [LARGE SCALE GENOMIC DNA]</scope>
    <source>
        <strain evidence="2 3">JCM 14942</strain>
    </source>
</reference>
<name>A0ABN2A0G9_9ACTN</name>
<evidence type="ECO:0000313" key="3">
    <source>
        <dbReference type="Proteomes" id="UP001500842"/>
    </source>
</evidence>
<sequence length="166" mass="18502">MNNRSTLLSRIYALKMTIVALLVFGVGVALLTLARAVGNDPSWDWLSFWPLGELGEILVAAGLLGTWVDLLISRDRDRAMTENNRAVQLALMPDTVDTVLRAFAAKPNDMKRVATPEFLDQLATSALTLRLGDEQFAREIYEEVRDQAIRAPERWHNDRAPRGGGL</sequence>
<gene>
    <name evidence="2" type="ORF">GCM10009788_11290</name>
</gene>
<evidence type="ECO:0000313" key="2">
    <source>
        <dbReference type="EMBL" id="GAA1508737.1"/>
    </source>
</evidence>
<keyword evidence="1" id="KW-1133">Transmembrane helix</keyword>
<proteinExistence type="predicted"/>
<protein>
    <submittedName>
        <fullName evidence="2">Uncharacterized protein</fullName>
    </submittedName>
</protein>
<keyword evidence="3" id="KW-1185">Reference proteome</keyword>
<evidence type="ECO:0000256" key="1">
    <source>
        <dbReference type="SAM" id="Phobius"/>
    </source>
</evidence>
<feature type="transmembrane region" description="Helical" evidence="1">
    <location>
        <begin position="12"/>
        <end position="34"/>
    </location>
</feature>
<dbReference type="EMBL" id="BAAAOR010000007">
    <property type="protein sequence ID" value="GAA1508737.1"/>
    <property type="molecule type" value="Genomic_DNA"/>
</dbReference>
<comment type="caution">
    <text evidence="2">The sequence shown here is derived from an EMBL/GenBank/DDBJ whole genome shotgun (WGS) entry which is preliminary data.</text>
</comment>
<dbReference type="Proteomes" id="UP001500842">
    <property type="component" value="Unassembled WGS sequence"/>
</dbReference>
<organism evidence="2 3">
    <name type="scientific">Nocardioides humi</name>
    <dbReference type="NCBI Taxonomy" id="449461"/>
    <lineage>
        <taxon>Bacteria</taxon>
        <taxon>Bacillati</taxon>
        <taxon>Actinomycetota</taxon>
        <taxon>Actinomycetes</taxon>
        <taxon>Propionibacteriales</taxon>
        <taxon>Nocardioidaceae</taxon>
        <taxon>Nocardioides</taxon>
    </lineage>
</organism>
<accession>A0ABN2A0G9</accession>
<feature type="transmembrane region" description="Helical" evidence="1">
    <location>
        <begin position="54"/>
        <end position="72"/>
    </location>
</feature>
<keyword evidence="1" id="KW-0812">Transmembrane</keyword>
<keyword evidence="1" id="KW-0472">Membrane</keyword>